<evidence type="ECO:0000256" key="2">
    <source>
        <dbReference type="ARBA" id="ARBA00022473"/>
    </source>
</evidence>
<feature type="region of interest" description="Disordered" evidence="7">
    <location>
        <begin position="177"/>
        <end position="214"/>
    </location>
</feature>
<keyword evidence="4" id="KW-0805">Transcription regulation</keyword>
<dbReference type="NCBIfam" id="TIGR01557">
    <property type="entry name" value="myb_SHAQKYF"/>
    <property type="match status" value="1"/>
</dbReference>
<dbReference type="GO" id="GO:0006355">
    <property type="term" value="P:regulation of DNA-templated transcription"/>
    <property type="evidence" value="ECO:0000318"/>
    <property type="project" value="GO_Central"/>
</dbReference>
<dbReference type="SUPFAM" id="SSF46689">
    <property type="entry name" value="Homeodomain-like"/>
    <property type="match status" value="1"/>
</dbReference>
<evidence type="ECO:0000313" key="10">
    <source>
        <dbReference type="RefSeq" id="XP_010241814.1"/>
    </source>
</evidence>
<dbReference type="InterPro" id="IPR044847">
    <property type="entry name" value="KAN_fam"/>
</dbReference>
<keyword evidence="6" id="KW-0539">Nucleus</keyword>
<evidence type="ECO:0000256" key="5">
    <source>
        <dbReference type="ARBA" id="ARBA00023163"/>
    </source>
</evidence>
<keyword evidence="5" id="KW-0804">Transcription</keyword>
<protein>
    <submittedName>
        <fullName evidence="10">Transcription repressor KAN1-like isoform X1</fullName>
    </submittedName>
</protein>
<dbReference type="InterPro" id="IPR001005">
    <property type="entry name" value="SANT/Myb"/>
</dbReference>
<evidence type="ECO:0000256" key="4">
    <source>
        <dbReference type="ARBA" id="ARBA00023015"/>
    </source>
</evidence>
<dbReference type="FunFam" id="1.10.10.60:FF:000002">
    <property type="entry name" value="Myb family transcription factor"/>
    <property type="match status" value="1"/>
</dbReference>
<accession>A0A1U7Z3F5</accession>
<dbReference type="GeneID" id="104586306"/>
<evidence type="ECO:0000256" key="7">
    <source>
        <dbReference type="SAM" id="MobiDB-lite"/>
    </source>
</evidence>
<dbReference type="RefSeq" id="XP_010241814.1">
    <property type="nucleotide sequence ID" value="XM_010243512.2"/>
</dbReference>
<feature type="compositionally biased region" description="Polar residues" evidence="7">
    <location>
        <begin position="396"/>
        <end position="415"/>
    </location>
</feature>
<evidence type="ECO:0000256" key="1">
    <source>
        <dbReference type="ARBA" id="ARBA00004123"/>
    </source>
</evidence>
<dbReference type="FunCoup" id="A0A1U7Z3F5">
    <property type="interactions" value="617"/>
</dbReference>
<evidence type="ECO:0000256" key="6">
    <source>
        <dbReference type="ARBA" id="ARBA00023242"/>
    </source>
</evidence>
<feature type="compositionally biased region" description="Polar residues" evidence="7">
    <location>
        <begin position="365"/>
        <end position="388"/>
    </location>
</feature>
<dbReference type="GO" id="GO:0000976">
    <property type="term" value="F:transcription cis-regulatory region binding"/>
    <property type="evidence" value="ECO:0000318"/>
    <property type="project" value="GO_Central"/>
</dbReference>
<keyword evidence="2" id="KW-0217">Developmental protein</keyword>
<dbReference type="Proteomes" id="UP000189703">
    <property type="component" value="Unplaced"/>
</dbReference>
<dbReference type="STRING" id="4432.A0A1U7Z3F5"/>
<dbReference type="GO" id="GO:0010158">
    <property type="term" value="P:abaxial cell fate specification"/>
    <property type="evidence" value="ECO:0007669"/>
    <property type="project" value="InterPro"/>
</dbReference>
<gene>
    <name evidence="10" type="primary">LOC104586306</name>
</gene>
<dbReference type="AlphaFoldDB" id="A0A1U7Z3F5"/>
<keyword evidence="3" id="KW-0221">Differentiation</keyword>
<feature type="compositionally biased region" description="Low complexity" evidence="7">
    <location>
        <begin position="177"/>
        <end position="186"/>
    </location>
</feature>
<dbReference type="InterPro" id="IPR006447">
    <property type="entry name" value="Myb_dom_plants"/>
</dbReference>
<dbReference type="KEGG" id="nnu:104586306"/>
<feature type="compositionally biased region" description="Polar residues" evidence="7">
    <location>
        <begin position="19"/>
        <end position="37"/>
    </location>
</feature>
<dbReference type="GO" id="GO:0005634">
    <property type="term" value="C:nucleus"/>
    <property type="evidence" value="ECO:0000318"/>
    <property type="project" value="GO_Central"/>
</dbReference>
<sequence length="459" mass="51224">MFIKPSSVPAPDLSLHISPPNSAPSSICNNSSEQETSFDLWRRHEGHRSNKTSDSSSVRPDSQAYIELSLASPRNGLEAENHQWIRRNFIRGGEEELSHRQQPHDQYSNHRHHLRHPNDNHGASVLDASDGLRPIRGIPVYHNRSFPFMPVEHSIENDAKMCFYQMSYPSWSSSLCSSSSTPSSASPSPPFLGGGFDRNPMTILHSGTNSPSPSTAYRMATATRFNGLSQDTLKSHQLHQHQYGIGPSDASHAMIRSRFMSKLPTKRNMRAPRMRWTSTLHARFVHAVELLGGHERATPKSVLELMDVKDLTLAHVKSHLQMYRTVKTTDKPAASSGQSDGSGDEDLPPAGTKDDLNLHPIVDQRGSSDGSVQQDADYPYTTTLWSESSSRRGDWLQTNSSDMNGHTPETFSSRQRSGDQIEESDLTRPKSFLGSHLELKNPSLEFTLGRPDWCGEEHD</sequence>
<proteinExistence type="predicted"/>
<dbReference type="PANTHER" id="PTHR31496">
    <property type="entry name" value="TRANSCRIPTION FACTOR KAN2-RELATED"/>
    <property type="match status" value="1"/>
</dbReference>
<evidence type="ECO:0000259" key="8">
    <source>
        <dbReference type="Pfam" id="PF00249"/>
    </source>
</evidence>
<dbReference type="OMA" id="WVAQQDM"/>
<dbReference type="InParanoid" id="A0A1U7Z3F5"/>
<evidence type="ECO:0000313" key="9">
    <source>
        <dbReference type="Proteomes" id="UP000189703"/>
    </source>
</evidence>
<dbReference type="OrthoDB" id="551907at2759"/>
<feature type="region of interest" description="Disordered" evidence="7">
    <location>
        <begin position="328"/>
        <end position="434"/>
    </location>
</feature>
<comment type="subcellular location">
    <subcellularLocation>
        <location evidence="1">Nucleus</location>
    </subcellularLocation>
</comment>
<dbReference type="eggNOG" id="ENOG502QQZR">
    <property type="taxonomic scope" value="Eukaryota"/>
</dbReference>
<feature type="compositionally biased region" description="Polar residues" evidence="7">
    <location>
        <begin position="205"/>
        <end position="214"/>
    </location>
</feature>
<keyword evidence="9" id="KW-1185">Reference proteome</keyword>
<dbReference type="Gene3D" id="1.10.10.60">
    <property type="entry name" value="Homeodomain-like"/>
    <property type="match status" value="1"/>
</dbReference>
<dbReference type="PANTHER" id="PTHR31496:SF3">
    <property type="entry name" value="TRANSCRIPTION REPRESSOR KAN1"/>
    <property type="match status" value="1"/>
</dbReference>
<feature type="domain" description="Myb-like" evidence="8">
    <location>
        <begin position="273"/>
        <end position="324"/>
    </location>
</feature>
<reference evidence="10" key="1">
    <citation type="submission" date="2025-08" db="UniProtKB">
        <authorList>
            <consortium name="RefSeq"/>
        </authorList>
    </citation>
    <scope>IDENTIFICATION</scope>
</reference>
<dbReference type="InterPro" id="IPR009057">
    <property type="entry name" value="Homeodomain-like_sf"/>
</dbReference>
<feature type="region of interest" description="Disordered" evidence="7">
    <location>
        <begin position="1"/>
        <end position="38"/>
    </location>
</feature>
<evidence type="ECO:0000256" key="3">
    <source>
        <dbReference type="ARBA" id="ARBA00022782"/>
    </source>
</evidence>
<name>A0A1U7Z3F5_NELNU</name>
<organism evidence="9 10">
    <name type="scientific">Nelumbo nucifera</name>
    <name type="common">Sacred lotus</name>
    <dbReference type="NCBI Taxonomy" id="4432"/>
    <lineage>
        <taxon>Eukaryota</taxon>
        <taxon>Viridiplantae</taxon>
        <taxon>Streptophyta</taxon>
        <taxon>Embryophyta</taxon>
        <taxon>Tracheophyta</taxon>
        <taxon>Spermatophyta</taxon>
        <taxon>Magnoliopsida</taxon>
        <taxon>Proteales</taxon>
        <taxon>Nelumbonaceae</taxon>
        <taxon>Nelumbo</taxon>
    </lineage>
</organism>
<dbReference type="Pfam" id="PF00249">
    <property type="entry name" value="Myb_DNA-binding"/>
    <property type="match status" value="1"/>
</dbReference>